<evidence type="ECO:0000313" key="2">
    <source>
        <dbReference type="EMBL" id="QNN53961.1"/>
    </source>
</evidence>
<dbReference type="KEGG" id="nmes:H9L09_06150"/>
<evidence type="ECO:0000256" key="1">
    <source>
        <dbReference type="SAM" id="MobiDB-lite"/>
    </source>
</evidence>
<protein>
    <submittedName>
        <fullName evidence="2">Transcriptional regulator</fullName>
    </submittedName>
</protein>
<feature type="compositionally biased region" description="Basic and acidic residues" evidence="1">
    <location>
        <begin position="165"/>
        <end position="179"/>
    </location>
</feature>
<organism evidence="2 3">
    <name type="scientific">Nocardioides mesophilus</name>
    <dbReference type="NCBI Taxonomy" id="433659"/>
    <lineage>
        <taxon>Bacteria</taxon>
        <taxon>Bacillati</taxon>
        <taxon>Actinomycetota</taxon>
        <taxon>Actinomycetes</taxon>
        <taxon>Propionibacteriales</taxon>
        <taxon>Nocardioidaceae</taxon>
        <taxon>Nocardioides</taxon>
    </lineage>
</organism>
<feature type="region of interest" description="Disordered" evidence="1">
    <location>
        <begin position="149"/>
        <end position="179"/>
    </location>
</feature>
<feature type="compositionally biased region" description="Low complexity" evidence="1">
    <location>
        <begin position="149"/>
        <end position="161"/>
    </location>
</feature>
<dbReference type="Pfam" id="PF12840">
    <property type="entry name" value="HTH_20"/>
    <property type="match status" value="1"/>
</dbReference>
<dbReference type="Gene3D" id="1.10.10.10">
    <property type="entry name" value="Winged helix-like DNA-binding domain superfamily/Winged helix DNA-binding domain"/>
    <property type="match status" value="1"/>
</dbReference>
<keyword evidence="3" id="KW-1185">Reference proteome</keyword>
<dbReference type="SUPFAM" id="SSF46785">
    <property type="entry name" value="Winged helix' DNA-binding domain"/>
    <property type="match status" value="1"/>
</dbReference>
<proteinExistence type="predicted"/>
<dbReference type="Proteomes" id="UP000515947">
    <property type="component" value="Chromosome"/>
</dbReference>
<name>A0A7G9RED6_9ACTN</name>
<sequence length="261" mass="27450">MTEELAEQVAGVGALVEPARRALYLYVASEPDAVSREQAAAAVELPVHSAKFHLDRLVEEGLLDVEFRRLSGRTGPGAGRPSKLYRRSARQLSVSLPERHYDLAGDVLAAAIDRSVRDGVPVQEAVRVTAAEQGRRIAAAYVEEAGAERAGAPGAPAYQGGAEAGGRHSAEDAGRGGDDLGRTADVLSRHGYEPRTADDEVCLANCPFDRLATEHTELVCGMNLALIDGVIEGLDAGGVGAELAPQPGFCCVKVSRREAVS</sequence>
<dbReference type="InterPro" id="IPR036388">
    <property type="entry name" value="WH-like_DNA-bd_sf"/>
</dbReference>
<dbReference type="AlphaFoldDB" id="A0A7G9RED6"/>
<dbReference type="InterPro" id="IPR036390">
    <property type="entry name" value="WH_DNA-bd_sf"/>
</dbReference>
<evidence type="ECO:0000313" key="3">
    <source>
        <dbReference type="Proteomes" id="UP000515947"/>
    </source>
</evidence>
<dbReference type="EMBL" id="CP060713">
    <property type="protein sequence ID" value="QNN53961.1"/>
    <property type="molecule type" value="Genomic_DNA"/>
</dbReference>
<reference evidence="2 3" key="1">
    <citation type="submission" date="2020-08" db="EMBL/GenBank/DDBJ databases">
        <title>Genome sequence of Nocardioides mesophilus KACC 16243T.</title>
        <authorList>
            <person name="Hyun D.-W."/>
            <person name="Bae J.-W."/>
        </authorList>
    </citation>
    <scope>NUCLEOTIDE SEQUENCE [LARGE SCALE GENOMIC DNA]</scope>
    <source>
        <strain evidence="2 3">KACC 16243</strain>
    </source>
</reference>
<gene>
    <name evidence="2" type="ORF">H9L09_06150</name>
</gene>
<accession>A0A7G9RED6</accession>
<dbReference type="RefSeq" id="WP_187579805.1">
    <property type="nucleotide sequence ID" value="NZ_CP060713.1"/>
</dbReference>